<dbReference type="AlphaFoldDB" id="A0A5N5WUD1"/>
<dbReference type="Proteomes" id="UP000326565">
    <property type="component" value="Unassembled WGS sequence"/>
</dbReference>
<dbReference type="InterPro" id="IPR000675">
    <property type="entry name" value="Cutinase/axe"/>
</dbReference>
<evidence type="ECO:0000256" key="2">
    <source>
        <dbReference type="ARBA" id="ARBA00023157"/>
    </source>
</evidence>
<dbReference type="InterPro" id="IPR029058">
    <property type="entry name" value="AB_hydrolase_fold"/>
</dbReference>
<gene>
    <name evidence="4" type="ORF">BDV29DRAFT_159527</name>
</gene>
<dbReference type="SUPFAM" id="SSF53474">
    <property type="entry name" value="alpha/beta-Hydrolases"/>
    <property type="match status" value="1"/>
</dbReference>
<dbReference type="SMART" id="SM01110">
    <property type="entry name" value="Cutinase"/>
    <property type="match status" value="1"/>
</dbReference>
<reference evidence="4 5" key="1">
    <citation type="submission" date="2019-04" db="EMBL/GenBank/DDBJ databases">
        <title>Friends and foes A comparative genomics study of 23 Aspergillus species from section Flavi.</title>
        <authorList>
            <consortium name="DOE Joint Genome Institute"/>
            <person name="Kjaerbolling I."/>
            <person name="Vesth T."/>
            <person name="Frisvad J.C."/>
            <person name="Nybo J.L."/>
            <person name="Theobald S."/>
            <person name="Kildgaard S."/>
            <person name="Isbrandt T."/>
            <person name="Kuo A."/>
            <person name="Sato A."/>
            <person name="Lyhne E.K."/>
            <person name="Kogle M.E."/>
            <person name="Wiebenga A."/>
            <person name="Kun R.S."/>
            <person name="Lubbers R.J."/>
            <person name="Makela M.R."/>
            <person name="Barry K."/>
            <person name="Chovatia M."/>
            <person name="Clum A."/>
            <person name="Daum C."/>
            <person name="Haridas S."/>
            <person name="He G."/>
            <person name="LaButti K."/>
            <person name="Lipzen A."/>
            <person name="Mondo S."/>
            <person name="Riley R."/>
            <person name="Salamov A."/>
            <person name="Simmons B.A."/>
            <person name="Magnuson J.K."/>
            <person name="Henrissat B."/>
            <person name="Mortensen U.H."/>
            <person name="Larsen T.O."/>
            <person name="Devries R.P."/>
            <person name="Grigoriev I.V."/>
            <person name="Machida M."/>
            <person name="Baker S.E."/>
            <person name="Andersen M.R."/>
        </authorList>
    </citation>
    <scope>NUCLEOTIDE SEQUENCE [LARGE SCALE GENOMIC DNA]</scope>
    <source>
        <strain evidence="4 5">CBS 151.66</strain>
    </source>
</reference>
<keyword evidence="2" id="KW-1015">Disulfide bond</keyword>
<sequence>MKLLLLVLLTSLVIATSHSSSTAACAKVHIISARQSTSWPGEGRMKDLSNLIKQQVPCSDSEALEYPAYGDIWRYRASVFAGDKAMLSAIATYSSRCPDSKFVLLGYSQVSSRDMGGSTRPNEEQGAHLIGDTLCGSVVEMSFPVVLPIHHQLGAKIVAAISMGDPTYVPCLPYDFGTSKKKGLFARINNTVCSQYDSIRRSYCDEGDKYCASGFRFGVHRKYMKKYKEDAMQFVLSKINGAQNKTDQWMDDKCG</sequence>
<evidence type="ECO:0000256" key="3">
    <source>
        <dbReference type="SAM" id="SignalP"/>
    </source>
</evidence>
<protein>
    <submittedName>
        <fullName evidence="4">Alpha/Beta hydrolase protein</fullName>
    </submittedName>
</protein>
<dbReference type="OrthoDB" id="2586582at2759"/>
<feature type="signal peptide" evidence="3">
    <location>
        <begin position="1"/>
        <end position="15"/>
    </location>
</feature>
<organism evidence="4 5">
    <name type="scientific">Aspergillus leporis</name>
    <dbReference type="NCBI Taxonomy" id="41062"/>
    <lineage>
        <taxon>Eukaryota</taxon>
        <taxon>Fungi</taxon>
        <taxon>Dikarya</taxon>
        <taxon>Ascomycota</taxon>
        <taxon>Pezizomycotina</taxon>
        <taxon>Eurotiomycetes</taxon>
        <taxon>Eurotiomycetidae</taxon>
        <taxon>Eurotiales</taxon>
        <taxon>Aspergillaceae</taxon>
        <taxon>Aspergillus</taxon>
        <taxon>Aspergillus subgen. Circumdati</taxon>
    </lineage>
</organism>
<name>A0A5N5WUD1_9EURO</name>
<evidence type="ECO:0000313" key="5">
    <source>
        <dbReference type="Proteomes" id="UP000326565"/>
    </source>
</evidence>
<feature type="chain" id="PRO_5024839422" evidence="3">
    <location>
        <begin position="16"/>
        <end position="255"/>
    </location>
</feature>
<dbReference type="Gene3D" id="3.40.50.1820">
    <property type="entry name" value="alpha/beta hydrolase"/>
    <property type="match status" value="2"/>
</dbReference>
<dbReference type="PROSITE" id="PS51257">
    <property type="entry name" value="PROKAR_LIPOPROTEIN"/>
    <property type="match status" value="1"/>
</dbReference>
<keyword evidence="3" id="KW-0732">Signal</keyword>
<keyword evidence="5" id="KW-1185">Reference proteome</keyword>
<evidence type="ECO:0000256" key="1">
    <source>
        <dbReference type="ARBA" id="ARBA00022801"/>
    </source>
</evidence>
<evidence type="ECO:0000313" key="4">
    <source>
        <dbReference type="EMBL" id="KAB8071365.1"/>
    </source>
</evidence>
<dbReference type="EMBL" id="ML732274">
    <property type="protein sequence ID" value="KAB8071365.1"/>
    <property type="molecule type" value="Genomic_DNA"/>
</dbReference>
<keyword evidence="1 4" id="KW-0378">Hydrolase</keyword>
<proteinExistence type="predicted"/>
<dbReference type="PANTHER" id="PTHR33630:SF9">
    <property type="entry name" value="CUTINASE 4"/>
    <property type="match status" value="1"/>
</dbReference>
<accession>A0A5N5WUD1</accession>
<dbReference type="Pfam" id="PF01083">
    <property type="entry name" value="Cutinase"/>
    <property type="match status" value="2"/>
</dbReference>
<dbReference type="PANTHER" id="PTHR33630">
    <property type="entry name" value="CUTINASE RV1984C-RELATED-RELATED"/>
    <property type="match status" value="1"/>
</dbReference>
<dbReference type="GO" id="GO:0052689">
    <property type="term" value="F:carboxylic ester hydrolase activity"/>
    <property type="evidence" value="ECO:0007669"/>
    <property type="project" value="UniProtKB-ARBA"/>
</dbReference>